<name>A0AAW4X3M6_LIMRT</name>
<dbReference type="RefSeq" id="WP_085719886.1">
    <property type="nucleotide sequence ID" value="NZ_CP065331.1"/>
</dbReference>
<reference evidence="2" key="1">
    <citation type="submission" date="2021-10" db="EMBL/GenBank/DDBJ databases">
        <title>Evolutionary history and lifestyle of the vertebrate symbiont Limosilactobacillus reuteri.</title>
        <authorList>
            <person name="Zheng J."/>
            <person name="Li F."/>
            <person name="Gaenzle M."/>
            <person name="Walter J."/>
        </authorList>
    </citation>
    <scope>NUCLEOTIDE SEQUENCE</scope>
    <source>
        <strain evidence="2">GQ_1_3_1</strain>
    </source>
</reference>
<dbReference type="Gene3D" id="1.10.260.40">
    <property type="entry name" value="lambda repressor-like DNA-binding domains"/>
    <property type="match status" value="1"/>
</dbReference>
<comment type="caution">
    <text evidence="2">The sequence shown here is derived from an EMBL/GenBank/DDBJ whole genome shotgun (WGS) entry which is preliminary data.</text>
</comment>
<dbReference type="CDD" id="cd00093">
    <property type="entry name" value="HTH_XRE"/>
    <property type="match status" value="1"/>
</dbReference>
<evidence type="ECO:0000259" key="1">
    <source>
        <dbReference type="PROSITE" id="PS50943"/>
    </source>
</evidence>
<dbReference type="SUPFAM" id="SSF47413">
    <property type="entry name" value="lambda repressor-like DNA-binding domains"/>
    <property type="match status" value="1"/>
</dbReference>
<dbReference type="InterPro" id="IPR010982">
    <property type="entry name" value="Lambda_DNA-bd_dom_sf"/>
</dbReference>
<dbReference type="EMBL" id="JAJGWB010000079">
    <property type="protein sequence ID" value="MCC4476981.1"/>
    <property type="molecule type" value="Genomic_DNA"/>
</dbReference>
<dbReference type="PROSITE" id="PS50943">
    <property type="entry name" value="HTH_CROC1"/>
    <property type="match status" value="1"/>
</dbReference>
<accession>A0AAW4X3M6</accession>
<dbReference type="InterPro" id="IPR001387">
    <property type="entry name" value="Cro/C1-type_HTH"/>
</dbReference>
<dbReference type="GO" id="GO:0003677">
    <property type="term" value="F:DNA binding"/>
    <property type="evidence" value="ECO:0007669"/>
    <property type="project" value="InterPro"/>
</dbReference>
<organism evidence="2 3">
    <name type="scientific">Limosilactobacillus reuteri</name>
    <name type="common">Lactobacillus reuteri</name>
    <dbReference type="NCBI Taxonomy" id="1598"/>
    <lineage>
        <taxon>Bacteria</taxon>
        <taxon>Bacillati</taxon>
        <taxon>Bacillota</taxon>
        <taxon>Bacilli</taxon>
        <taxon>Lactobacillales</taxon>
        <taxon>Lactobacillaceae</taxon>
        <taxon>Limosilactobacillus</taxon>
    </lineage>
</organism>
<proteinExistence type="predicted"/>
<dbReference type="Proteomes" id="UP001198026">
    <property type="component" value="Unassembled WGS sequence"/>
</dbReference>
<dbReference type="Pfam" id="PF01381">
    <property type="entry name" value="HTH_3"/>
    <property type="match status" value="1"/>
</dbReference>
<protein>
    <submittedName>
        <fullName evidence="2">Helix-turn-helix domain-containing protein</fullName>
    </submittedName>
</protein>
<dbReference type="AlphaFoldDB" id="A0AAW4X3M6"/>
<evidence type="ECO:0000313" key="3">
    <source>
        <dbReference type="Proteomes" id="UP001198026"/>
    </source>
</evidence>
<sequence>MASIIENSLKEYQDFLDGKDTNVEVIETSIPIRPEFDGNVIKNLRKQINVTQKGLAGLIGVSPRTVESWEMDRTEPNRSSQKLLTLLIRNNSLVNELRLI</sequence>
<gene>
    <name evidence="2" type="ORF">LMB76_01845</name>
</gene>
<evidence type="ECO:0000313" key="2">
    <source>
        <dbReference type="EMBL" id="MCC4476981.1"/>
    </source>
</evidence>
<feature type="domain" description="HTH cro/C1-type" evidence="1">
    <location>
        <begin position="41"/>
        <end position="77"/>
    </location>
</feature>